<protein>
    <submittedName>
        <fullName evidence="1">Uncharacterized protein</fullName>
    </submittedName>
</protein>
<dbReference type="EMBL" id="JAHQIW010000044">
    <property type="protein sequence ID" value="KAJ1345635.1"/>
    <property type="molecule type" value="Genomic_DNA"/>
</dbReference>
<name>A0AAD5LUF4_PARTN</name>
<evidence type="ECO:0000313" key="2">
    <source>
        <dbReference type="Proteomes" id="UP001196413"/>
    </source>
</evidence>
<keyword evidence="2" id="KW-1185">Reference proteome</keyword>
<dbReference type="Proteomes" id="UP001196413">
    <property type="component" value="Unassembled WGS sequence"/>
</dbReference>
<reference evidence="1" key="1">
    <citation type="submission" date="2021-06" db="EMBL/GenBank/DDBJ databases">
        <title>Parelaphostrongylus tenuis whole genome reference sequence.</title>
        <authorList>
            <person name="Garwood T.J."/>
            <person name="Larsen P.A."/>
            <person name="Fountain-Jones N.M."/>
            <person name="Garbe J.R."/>
            <person name="Macchietto M.G."/>
            <person name="Kania S.A."/>
            <person name="Gerhold R.W."/>
            <person name="Richards J.E."/>
            <person name="Wolf T.M."/>
        </authorList>
    </citation>
    <scope>NUCLEOTIDE SEQUENCE</scope>
    <source>
        <strain evidence="1">MNPRO001-30</strain>
        <tissue evidence="1">Meninges</tissue>
    </source>
</reference>
<sequence>MTPSLSCKHKRISEADDLWRPAQNLSLPTIVVFKSDVEDTVALMTAGPSEILSVVAVAVFGCKTSRKTFPERFNAEELTLHVHQQNGKLSAQVKKYSVQNSSSFSEVRELQSNPLHCIMIFVIERKCKI</sequence>
<dbReference type="AlphaFoldDB" id="A0AAD5LUF4"/>
<gene>
    <name evidence="1" type="ORF">KIN20_000212</name>
</gene>
<organism evidence="1 2">
    <name type="scientific">Parelaphostrongylus tenuis</name>
    <name type="common">Meningeal worm</name>
    <dbReference type="NCBI Taxonomy" id="148309"/>
    <lineage>
        <taxon>Eukaryota</taxon>
        <taxon>Metazoa</taxon>
        <taxon>Ecdysozoa</taxon>
        <taxon>Nematoda</taxon>
        <taxon>Chromadorea</taxon>
        <taxon>Rhabditida</taxon>
        <taxon>Rhabditina</taxon>
        <taxon>Rhabditomorpha</taxon>
        <taxon>Strongyloidea</taxon>
        <taxon>Metastrongylidae</taxon>
        <taxon>Parelaphostrongylus</taxon>
    </lineage>
</organism>
<proteinExistence type="predicted"/>
<comment type="caution">
    <text evidence="1">The sequence shown here is derived from an EMBL/GenBank/DDBJ whole genome shotgun (WGS) entry which is preliminary data.</text>
</comment>
<evidence type="ECO:0000313" key="1">
    <source>
        <dbReference type="EMBL" id="KAJ1345635.1"/>
    </source>
</evidence>
<accession>A0AAD5LUF4</accession>